<organism evidence="7 8">
    <name type="scientific">Roseicella aerolata</name>
    <dbReference type="NCBI Taxonomy" id="2883479"/>
    <lineage>
        <taxon>Bacteria</taxon>
        <taxon>Pseudomonadati</taxon>
        <taxon>Pseudomonadota</taxon>
        <taxon>Alphaproteobacteria</taxon>
        <taxon>Acetobacterales</taxon>
        <taxon>Roseomonadaceae</taxon>
        <taxon>Roseicella</taxon>
    </lineage>
</organism>
<dbReference type="GO" id="GO:0020037">
    <property type="term" value="F:heme binding"/>
    <property type="evidence" value="ECO:0007669"/>
    <property type="project" value="InterPro"/>
</dbReference>
<keyword evidence="1 4" id="KW-0349">Heme</keyword>
<reference evidence="7" key="1">
    <citation type="submission" date="2021-10" db="EMBL/GenBank/DDBJ databases">
        <title>Roseicella aerolatum sp. nov., isolated from aerosols of e-waste dismantling site.</title>
        <authorList>
            <person name="Qin T."/>
        </authorList>
    </citation>
    <scope>NUCLEOTIDE SEQUENCE</scope>
    <source>
        <strain evidence="7">GB24</strain>
    </source>
</reference>
<name>A0A9X1IFA7_9PROT</name>
<dbReference type="SUPFAM" id="SSF46626">
    <property type="entry name" value="Cytochrome c"/>
    <property type="match status" value="1"/>
</dbReference>
<accession>A0A9X1IFA7</accession>
<comment type="caution">
    <text evidence="7">The sequence shown here is derived from an EMBL/GenBank/DDBJ whole genome shotgun (WGS) entry which is preliminary data.</text>
</comment>
<dbReference type="GO" id="GO:0046872">
    <property type="term" value="F:metal ion binding"/>
    <property type="evidence" value="ECO:0007669"/>
    <property type="project" value="UniProtKB-KW"/>
</dbReference>
<keyword evidence="8" id="KW-1185">Reference proteome</keyword>
<evidence type="ECO:0000313" key="8">
    <source>
        <dbReference type="Proteomes" id="UP001139311"/>
    </source>
</evidence>
<protein>
    <submittedName>
        <fullName evidence="7">Cytochrome c</fullName>
    </submittedName>
</protein>
<feature type="domain" description="Cytochrome c" evidence="6">
    <location>
        <begin position="24"/>
        <end position="103"/>
    </location>
</feature>
<dbReference type="EMBL" id="JAJAQI010000026">
    <property type="protein sequence ID" value="MCB4823382.1"/>
    <property type="molecule type" value="Genomic_DNA"/>
</dbReference>
<feature type="signal peptide" evidence="5">
    <location>
        <begin position="1"/>
        <end position="21"/>
    </location>
</feature>
<dbReference type="InterPro" id="IPR009056">
    <property type="entry name" value="Cyt_c-like_dom"/>
</dbReference>
<keyword evidence="2 4" id="KW-0479">Metal-binding</keyword>
<evidence type="ECO:0000256" key="5">
    <source>
        <dbReference type="SAM" id="SignalP"/>
    </source>
</evidence>
<evidence type="ECO:0000313" key="7">
    <source>
        <dbReference type="EMBL" id="MCB4823382.1"/>
    </source>
</evidence>
<evidence type="ECO:0000256" key="4">
    <source>
        <dbReference type="PROSITE-ProRule" id="PRU00433"/>
    </source>
</evidence>
<proteinExistence type="predicted"/>
<dbReference type="PROSITE" id="PS51007">
    <property type="entry name" value="CYTC"/>
    <property type="match status" value="1"/>
</dbReference>
<evidence type="ECO:0000256" key="3">
    <source>
        <dbReference type="ARBA" id="ARBA00023004"/>
    </source>
</evidence>
<sequence>MGPAIGIAALVLLALPAPAQAQRATAAEGQRLAERYCARCHVVRPEGGAGWTDAPAFRDLAQDPRISRPWMRQFVTKLHLHMLDTDRSPAEADAITAYLLSLRRQN</sequence>
<dbReference type="RefSeq" id="WP_226610033.1">
    <property type="nucleotide sequence ID" value="NZ_JAJAQI010000026.1"/>
</dbReference>
<dbReference type="Pfam" id="PF13442">
    <property type="entry name" value="Cytochrome_CBB3"/>
    <property type="match status" value="1"/>
</dbReference>
<dbReference type="Proteomes" id="UP001139311">
    <property type="component" value="Unassembled WGS sequence"/>
</dbReference>
<dbReference type="Gene3D" id="1.10.760.10">
    <property type="entry name" value="Cytochrome c-like domain"/>
    <property type="match status" value="1"/>
</dbReference>
<dbReference type="AlphaFoldDB" id="A0A9X1IFA7"/>
<evidence type="ECO:0000259" key="6">
    <source>
        <dbReference type="PROSITE" id="PS51007"/>
    </source>
</evidence>
<keyword evidence="3 4" id="KW-0408">Iron</keyword>
<evidence type="ECO:0000256" key="1">
    <source>
        <dbReference type="ARBA" id="ARBA00022617"/>
    </source>
</evidence>
<keyword evidence="5" id="KW-0732">Signal</keyword>
<gene>
    <name evidence="7" type="ORF">LHA35_16740</name>
</gene>
<feature type="chain" id="PRO_5040783253" evidence="5">
    <location>
        <begin position="22"/>
        <end position="106"/>
    </location>
</feature>
<dbReference type="GO" id="GO:0009055">
    <property type="term" value="F:electron transfer activity"/>
    <property type="evidence" value="ECO:0007669"/>
    <property type="project" value="InterPro"/>
</dbReference>
<evidence type="ECO:0000256" key="2">
    <source>
        <dbReference type="ARBA" id="ARBA00022723"/>
    </source>
</evidence>
<dbReference type="InterPro" id="IPR036909">
    <property type="entry name" value="Cyt_c-like_dom_sf"/>
</dbReference>